<dbReference type="Proteomes" id="UP000321746">
    <property type="component" value="Unassembled WGS sequence"/>
</dbReference>
<protein>
    <recommendedName>
        <fullName evidence="3">Sulfotransferase domain-containing protein</fullName>
    </recommendedName>
</protein>
<organism evidence="1 2">
    <name type="scientific">Acetobacter oeni</name>
    <dbReference type="NCBI Taxonomy" id="304077"/>
    <lineage>
        <taxon>Bacteria</taxon>
        <taxon>Pseudomonadati</taxon>
        <taxon>Pseudomonadota</taxon>
        <taxon>Alphaproteobacteria</taxon>
        <taxon>Acetobacterales</taxon>
        <taxon>Acetobacteraceae</taxon>
        <taxon>Acetobacter</taxon>
    </lineage>
</organism>
<evidence type="ECO:0008006" key="3">
    <source>
        <dbReference type="Google" id="ProtNLM"/>
    </source>
</evidence>
<reference evidence="1 2" key="1">
    <citation type="submission" date="2019-07" db="EMBL/GenBank/DDBJ databases">
        <title>Whole genome shotgun sequence of Acetobacter oeni NBRC 105207.</title>
        <authorList>
            <person name="Hosoyama A."/>
            <person name="Uohara A."/>
            <person name="Ohji S."/>
            <person name="Ichikawa N."/>
        </authorList>
    </citation>
    <scope>NUCLEOTIDE SEQUENCE [LARGE SCALE GENOMIC DNA]</scope>
    <source>
        <strain evidence="1 2">NBRC 105207</strain>
    </source>
</reference>
<dbReference type="AlphaFoldDB" id="A0A511XH51"/>
<accession>A0A511XH51</accession>
<dbReference type="InterPro" id="IPR027417">
    <property type="entry name" value="P-loop_NTPase"/>
</dbReference>
<gene>
    <name evidence="1" type="ORF">AOE01nite_04960</name>
</gene>
<evidence type="ECO:0000313" key="1">
    <source>
        <dbReference type="EMBL" id="GEN62272.1"/>
    </source>
</evidence>
<evidence type="ECO:0000313" key="2">
    <source>
        <dbReference type="Proteomes" id="UP000321746"/>
    </source>
</evidence>
<dbReference type="Gene3D" id="3.40.50.300">
    <property type="entry name" value="P-loop containing nucleotide triphosphate hydrolases"/>
    <property type="match status" value="1"/>
</dbReference>
<proteinExistence type="predicted"/>
<keyword evidence="2" id="KW-1185">Reference proteome</keyword>
<sequence>MIVPVSIRSAGRRNMRCVLHIGTEKTATTSIQSWLYQNKATLSRNGIALSHVLGEGNNRALCARFQPEIDDYLLDMGIRDEAGKKARFATFLDDFEAEIRWLNLSHTTMIITSEHFHRRMTSEQNIAELRDFLYRNFSSIQIVCYFREQSEVRKSLYSTGIKGGDTCRIQDFQNDDQTETHYYNYKKMLDKWSACFGKSCITRRIFRTNLFPDKDIRKDFLNICRLKIPSDSLDFSSTHDNKGLTRFQALLARQVNKVFPRYNRNGKYSWIRDRAVYVISSFRMFRLGGAISDPRQKHFYAAFNETNKDFFYEYFGVKENLFSAPLPHQATETLFSLLSSDPATSGALAARERT</sequence>
<comment type="caution">
    <text evidence="1">The sequence shown here is derived from an EMBL/GenBank/DDBJ whole genome shotgun (WGS) entry which is preliminary data.</text>
</comment>
<name>A0A511XH51_9PROT</name>
<dbReference type="EMBL" id="BJYG01000004">
    <property type="protein sequence ID" value="GEN62272.1"/>
    <property type="molecule type" value="Genomic_DNA"/>
</dbReference>